<dbReference type="RefSeq" id="WP_111230407.1">
    <property type="nucleotide sequence ID" value="NZ_NBIU01000030.1"/>
</dbReference>
<accession>A0A2W6MSK1</accession>
<evidence type="ECO:0000256" key="7">
    <source>
        <dbReference type="ARBA" id="ARBA00023237"/>
    </source>
</evidence>
<keyword evidence="9" id="KW-1185">Reference proteome</keyword>
<evidence type="ECO:0000256" key="5">
    <source>
        <dbReference type="ARBA" id="ARBA00022692"/>
    </source>
</evidence>
<dbReference type="Proteomes" id="UP000249746">
    <property type="component" value="Unassembled WGS sequence"/>
</dbReference>
<dbReference type="PANTHER" id="PTHR30026">
    <property type="entry name" value="OUTER MEMBRANE PROTEIN TOLC"/>
    <property type="match status" value="1"/>
</dbReference>
<evidence type="ECO:0000256" key="6">
    <source>
        <dbReference type="ARBA" id="ARBA00023136"/>
    </source>
</evidence>
<dbReference type="GO" id="GO:0015562">
    <property type="term" value="F:efflux transmembrane transporter activity"/>
    <property type="evidence" value="ECO:0007669"/>
    <property type="project" value="InterPro"/>
</dbReference>
<protein>
    <submittedName>
        <fullName evidence="8">Transporter</fullName>
    </submittedName>
</protein>
<dbReference type="Gene3D" id="1.20.1600.10">
    <property type="entry name" value="Outer membrane efflux proteins (OEP)"/>
    <property type="match status" value="1"/>
</dbReference>
<evidence type="ECO:0000256" key="1">
    <source>
        <dbReference type="ARBA" id="ARBA00004442"/>
    </source>
</evidence>
<evidence type="ECO:0000256" key="4">
    <source>
        <dbReference type="ARBA" id="ARBA00022452"/>
    </source>
</evidence>
<name>A0A2W6MSK1_9HELI</name>
<dbReference type="PANTHER" id="PTHR30026:SF20">
    <property type="entry name" value="OUTER MEMBRANE PROTEIN TOLC"/>
    <property type="match status" value="1"/>
</dbReference>
<dbReference type="InterPro" id="IPR051906">
    <property type="entry name" value="TolC-like"/>
</dbReference>
<proteinExistence type="inferred from homology"/>
<sequence length="418" mass="48447">MRGFFVFLAFSLCLFGQDQSLRNLLQSSKNNPLLEAKNFQNKAALKEKQALYSLYLPKVEVGYNAQRLQNPDIFYPKGVEGAYVDAKWLLFDGFKREGKLKMGDLKEKMSNLEALSTQEQIHLEIIRGFYGVLTLEKKLEALKAKEQELFQNSQKFNTLNLAGLAPKDTLEAIKAEFAKNSYEIEELKTILIQAKENLSLLSGVVITKLQEEKLKEVNQNLEAKERLDLQANLQKVKIKQEEISQYNYLPTITLNNRYTNYHYQQRQIPLLPFSFKIEDPEYQNMFGINVSLVVFDSFGTHLQRESKRMEHLAANSQYSYQKDKGQKERLVAEYALKSAKEKIQWAKQSLESAKIAYLYAKDKFDAQLIDYTQYLNALSTYFGASSFYDEARFSYEIKKAEFIYYSGENLEGFVKGIR</sequence>
<keyword evidence="4" id="KW-1134">Transmembrane beta strand</keyword>
<comment type="caution">
    <text evidence="8">The sequence shown here is derived from an EMBL/GenBank/DDBJ whole genome shotgun (WGS) entry which is preliminary data.</text>
</comment>
<dbReference type="SUPFAM" id="SSF56954">
    <property type="entry name" value="Outer membrane efflux proteins (OEP)"/>
    <property type="match status" value="1"/>
</dbReference>
<keyword evidence="6" id="KW-0472">Membrane</keyword>
<keyword evidence="5" id="KW-0812">Transmembrane</keyword>
<dbReference type="GO" id="GO:0009279">
    <property type="term" value="C:cell outer membrane"/>
    <property type="evidence" value="ECO:0007669"/>
    <property type="project" value="UniProtKB-SubCell"/>
</dbReference>
<evidence type="ECO:0000313" key="9">
    <source>
        <dbReference type="Proteomes" id="UP000249746"/>
    </source>
</evidence>
<dbReference type="Pfam" id="PF02321">
    <property type="entry name" value="OEP"/>
    <property type="match status" value="1"/>
</dbReference>
<organism evidence="8 9">
    <name type="scientific">Helicobacter valdiviensis</name>
    <dbReference type="NCBI Taxonomy" id="1458358"/>
    <lineage>
        <taxon>Bacteria</taxon>
        <taxon>Pseudomonadati</taxon>
        <taxon>Campylobacterota</taxon>
        <taxon>Epsilonproteobacteria</taxon>
        <taxon>Campylobacterales</taxon>
        <taxon>Helicobacteraceae</taxon>
        <taxon>Helicobacter</taxon>
    </lineage>
</organism>
<dbReference type="EMBL" id="NBIU01000030">
    <property type="protein sequence ID" value="PZT47534.1"/>
    <property type="molecule type" value="Genomic_DNA"/>
</dbReference>
<dbReference type="AlphaFoldDB" id="A0A2W6MSK1"/>
<gene>
    <name evidence="8" type="ORF">B6S12_08655</name>
</gene>
<comment type="subcellular location">
    <subcellularLocation>
        <location evidence="1">Cell outer membrane</location>
    </subcellularLocation>
</comment>
<reference evidence="8 9" key="1">
    <citation type="submission" date="2017-03" db="EMBL/GenBank/DDBJ databases">
        <title>Genomic and clinical evidence uncovers the enterohepatic species Helicobacter valdiviensis as a potential human intestinal pathogen.</title>
        <authorList>
            <person name="Fresia P."/>
            <person name="Jara R."/>
            <person name="Sierra R."/>
            <person name="Ferres I."/>
            <person name="Greif G."/>
            <person name="Iraola G."/>
            <person name="Collado L."/>
        </authorList>
    </citation>
    <scope>NUCLEOTIDE SEQUENCE [LARGE SCALE GENOMIC DNA]</scope>
    <source>
        <strain evidence="8 9">WBE14</strain>
    </source>
</reference>
<evidence type="ECO:0000256" key="2">
    <source>
        <dbReference type="ARBA" id="ARBA00007613"/>
    </source>
</evidence>
<comment type="similarity">
    <text evidence="2">Belongs to the outer membrane factor (OMF) (TC 1.B.17) family.</text>
</comment>
<dbReference type="GO" id="GO:1990281">
    <property type="term" value="C:efflux pump complex"/>
    <property type="evidence" value="ECO:0007669"/>
    <property type="project" value="TreeGrafter"/>
</dbReference>
<dbReference type="GO" id="GO:0015288">
    <property type="term" value="F:porin activity"/>
    <property type="evidence" value="ECO:0007669"/>
    <property type="project" value="TreeGrafter"/>
</dbReference>
<evidence type="ECO:0000313" key="8">
    <source>
        <dbReference type="EMBL" id="PZT47534.1"/>
    </source>
</evidence>
<dbReference type="InterPro" id="IPR003423">
    <property type="entry name" value="OMP_efflux"/>
</dbReference>
<keyword evidence="3" id="KW-0813">Transport</keyword>
<dbReference type="OrthoDB" id="5317248at2"/>
<keyword evidence="7" id="KW-0998">Cell outer membrane</keyword>
<evidence type="ECO:0000256" key="3">
    <source>
        <dbReference type="ARBA" id="ARBA00022448"/>
    </source>
</evidence>